<keyword evidence="1" id="KW-0997">Cell inner membrane</keyword>
<keyword evidence="1" id="KW-1003">Cell membrane</keyword>
<name>A0ABQ2Z4H4_9GAMM</name>
<evidence type="ECO:0000313" key="4">
    <source>
        <dbReference type="Proteomes" id="UP000653056"/>
    </source>
</evidence>
<organism evidence="3 4">
    <name type="scientific">Litchfieldella qijiaojingensis</name>
    <dbReference type="NCBI Taxonomy" id="980347"/>
    <lineage>
        <taxon>Bacteria</taxon>
        <taxon>Pseudomonadati</taxon>
        <taxon>Pseudomonadota</taxon>
        <taxon>Gammaproteobacteria</taxon>
        <taxon>Oceanospirillales</taxon>
        <taxon>Halomonadaceae</taxon>
        <taxon>Litchfieldella</taxon>
    </lineage>
</organism>
<sequence>MLSNVAYRSLAYGCIALGAAGLVLPLVPTTPFLLIAAWAAPKGSPRLAHWLREHPRFGPVLHAWRHGRAVPRRAKWLAALLLATSWGMLWLIGSPLPVLALTGGLFLLVGGFVLTRPDAGPRAPS</sequence>
<dbReference type="PANTHER" id="PTHR35813">
    <property type="entry name" value="INNER MEMBRANE PROTEIN YBAN"/>
    <property type="match status" value="1"/>
</dbReference>
<comment type="subcellular location">
    <subcellularLocation>
        <location evidence="1">Cell inner membrane</location>
        <topology evidence="1">Multi-pass membrane protein</topology>
    </subcellularLocation>
</comment>
<evidence type="ECO:0000313" key="3">
    <source>
        <dbReference type="EMBL" id="GGY04156.1"/>
    </source>
</evidence>
<feature type="transmembrane region" description="Helical" evidence="2">
    <location>
        <begin position="15"/>
        <end position="40"/>
    </location>
</feature>
<evidence type="ECO:0000256" key="1">
    <source>
        <dbReference type="PIRNR" id="PIRNR016789"/>
    </source>
</evidence>
<dbReference type="PIRSF" id="PIRSF016789">
    <property type="entry name" value="DUF454"/>
    <property type="match status" value="1"/>
</dbReference>
<keyword evidence="1 2" id="KW-0472">Membrane</keyword>
<keyword evidence="2" id="KW-1133">Transmembrane helix</keyword>
<evidence type="ECO:0000256" key="2">
    <source>
        <dbReference type="SAM" id="Phobius"/>
    </source>
</evidence>
<proteinExistence type="predicted"/>
<dbReference type="PANTHER" id="PTHR35813:SF1">
    <property type="entry name" value="INNER MEMBRANE PROTEIN YBAN"/>
    <property type="match status" value="1"/>
</dbReference>
<keyword evidence="4" id="KW-1185">Reference proteome</keyword>
<dbReference type="Pfam" id="PF04304">
    <property type="entry name" value="DUF454"/>
    <property type="match status" value="1"/>
</dbReference>
<dbReference type="Proteomes" id="UP000653056">
    <property type="component" value="Unassembled WGS sequence"/>
</dbReference>
<dbReference type="EMBL" id="BMXS01000022">
    <property type="protein sequence ID" value="GGY04156.1"/>
    <property type="molecule type" value="Genomic_DNA"/>
</dbReference>
<feature type="transmembrane region" description="Helical" evidence="2">
    <location>
        <begin position="98"/>
        <end position="115"/>
    </location>
</feature>
<dbReference type="InterPro" id="IPR007401">
    <property type="entry name" value="DUF454"/>
</dbReference>
<protein>
    <recommendedName>
        <fullName evidence="1">Inner membrane protein</fullName>
    </recommendedName>
</protein>
<keyword evidence="2" id="KW-0812">Transmembrane</keyword>
<gene>
    <name evidence="3" type="ORF">GCM10007160_34760</name>
</gene>
<accession>A0ABQ2Z4H4</accession>
<comment type="caution">
    <text evidence="3">The sequence shown here is derived from an EMBL/GenBank/DDBJ whole genome shotgun (WGS) entry which is preliminary data.</text>
</comment>
<reference evidence="4" key="1">
    <citation type="journal article" date="2019" name="Int. J. Syst. Evol. Microbiol.">
        <title>The Global Catalogue of Microorganisms (GCM) 10K type strain sequencing project: providing services to taxonomists for standard genome sequencing and annotation.</title>
        <authorList>
            <consortium name="The Broad Institute Genomics Platform"/>
            <consortium name="The Broad Institute Genome Sequencing Center for Infectious Disease"/>
            <person name="Wu L."/>
            <person name="Ma J."/>
        </authorList>
    </citation>
    <scope>NUCLEOTIDE SEQUENCE [LARGE SCALE GENOMIC DNA]</scope>
    <source>
        <strain evidence="4">KCTC 22228</strain>
    </source>
</reference>